<sequence length="30" mass="3344">MEMVSTTKKEVHGRSFVQQGFSASDTALRD</sequence>
<evidence type="ECO:0000256" key="1">
    <source>
        <dbReference type="SAM" id="MobiDB-lite"/>
    </source>
</evidence>
<feature type="compositionally biased region" description="Polar residues" evidence="1">
    <location>
        <begin position="16"/>
        <end position="30"/>
    </location>
</feature>
<reference evidence="3" key="1">
    <citation type="journal article" date="2015" name="MBio">
        <title>Genome-Resolved Metagenomic Analysis Reveals Roles for Candidate Phyla and Other Microbial Community Members in Biogeochemical Transformations in Oil Reservoirs.</title>
        <authorList>
            <person name="Hu P."/>
            <person name="Tom L."/>
            <person name="Singh A."/>
            <person name="Thomas B.C."/>
            <person name="Baker B.J."/>
            <person name="Piceno Y.M."/>
            <person name="Andersen G.L."/>
            <person name="Banfield J.F."/>
        </authorList>
    </citation>
    <scope>NUCLEOTIDE SEQUENCE [LARGE SCALE GENOMIC DNA]</scope>
</reference>
<dbReference type="Proteomes" id="UP000053904">
    <property type="component" value="Unassembled WGS sequence"/>
</dbReference>
<evidence type="ECO:0000313" key="3">
    <source>
        <dbReference type="Proteomes" id="UP000053904"/>
    </source>
</evidence>
<name>A0A101HH68_9BACT</name>
<evidence type="ECO:0000313" key="2">
    <source>
        <dbReference type="EMBL" id="KUK76817.1"/>
    </source>
</evidence>
<organism evidence="2 3">
    <name type="scientific">candidate division WS6 bacterium 34_10</name>
    <dbReference type="NCBI Taxonomy" id="1641389"/>
    <lineage>
        <taxon>Bacteria</taxon>
        <taxon>Candidatus Dojkabacteria</taxon>
    </lineage>
</organism>
<gene>
    <name evidence="2" type="ORF">XD93_0705</name>
</gene>
<feature type="non-terminal residue" evidence="2">
    <location>
        <position position="30"/>
    </location>
</feature>
<protein>
    <submittedName>
        <fullName evidence="2">Uncharacterized protein</fullName>
    </submittedName>
</protein>
<comment type="caution">
    <text evidence="2">The sequence shown here is derived from an EMBL/GenBank/DDBJ whole genome shotgun (WGS) entry which is preliminary data.</text>
</comment>
<accession>A0A101HH68</accession>
<dbReference type="AlphaFoldDB" id="A0A101HH68"/>
<feature type="region of interest" description="Disordered" evidence="1">
    <location>
        <begin position="1"/>
        <end position="30"/>
    </location>
</feature>
<proteinExistence type="predicted"/>
<dbReference type="EMBL" id="LGGO01000100">
    <property type="protein sequence ID" value="KUK76817.1"/>
    <property type="molecule type" value="Genomic_DNA"/>
</dbReference>